<dbReference type="SMART" id="SM00086">
    <property type="entry name" value="PAC"/>
    <property type="match status" value="2"/>
</dbReference>
<reference evidence="6 7" key="1">
    <citation type="submission" date="2010-12" db="EMBL/GenBank/DDBJ databases">
        <title>Whole genome sequence of Anaerolinea thermophila UNI-1.</title>
        <authorList>
            <person name="Narita-Yamada S."/>
            <person name="Kishi E."/>
            <person name="Watanabe Y."/>
            <person name="Takasaki K."/>
            <person name="Ankai A."/>
            <person name="Oguchi A."/>
            <person name="Fukui S."/>
            <person name="Takahashi M."/>
            <person name="Yashiro I."/>
            <person name="Hosoyama A."/>
            <person name="Sekiguchi Y."/>
            <person name="Hanada S."/>
            <person name="Fujita N."/>
        </authorList>
    </citation>
    <scope>NUCLEOTIDE SEQUENCE [LARGE SCALE GENOMIC DNA]</scope>
    <source>
        <strain evidence="7">DSM 14523 / JCM 11388 / NBRC 100420 / UNI-1</strain>
    </source>
</reference>
<dbReference type="Gene3D" id="6.10.340.10">
    <property type="match status" value="1"/>
</dbReference>
<dbReference type="eggNOG" id="COG2203">
    <property type="taxonomic scope" value="Bacteria"/>
</dbReference>
<dbReference type="InterPro" id="IPR013655">
    <property type="entry name" value="PAS_fold_3"/>
</dbReference>
<dbReference type="SUPFAM" id="SSF109604">
    <property type="entry name" value="HD-domain/PDEase-like"/>
    <property type="match status" value="1"/>
</dbReference>
<dbReference type="Pfam" id="PF08447">
    <property type="entry name" value="PAS_3"/>
    <property type="match status" value="1"/>
</dbReference>
<dbReference type="SMART" id="SM00065">
    <property type="entry name" value="GAF"/>
    <property type="match status" value="2"/>
</dbReference>
<dbReference type="InterPro" id="IPR003607">
    <property type="entry name" value="HD/PDEase_dom"/>
</dbReference>
<dbReference type="GO" id="GO:0016020">
    <property type="term" value="C:membrane"/>
    <property type="evidence" value="ECO:0007669"/>
    <property type="project" value="InterPro"/>
</dbReference>
<dbReference type="NCBIfam" id="TIGR00277">
    <property type="entry name" value="HDIG"/>
    <property type="match status" value="1"/>
</dbReference>
<dbReference type="Gene3D" id="1.10.3210.10">
    <property type="entry name" value="Hypothetical protein af1432"/>
    <property type="match status" value="1"/>
</dbReference>
<feature type="transmembrane region" description="Helical" evidence="1">
    <location>
        <begin position="289"/>
        <end position="312"/>
    </location>
</feature>
<dbReference type="AlphaFoldDB" id="E8N3D7"/>
<proteinExistence type="predicted"/>
<dbReference type="InterPro" id="IPR029016">
    <property type="entry name" value="GAF-like_dom_sf"/>
</dbReference>
<dbReference type="Gene3D" id="3.30.450.20">
    <property type="entry name" value="PAS domain"/>
    <property type="match status" value="3"/>
</dbReference>
<dbReference type="PROSITE" id="PS50885">
    <property type="entry name" value="HAMP"/>
    <property type="match status" value="1"/>
</dbReference>
<feature type="domain" description="PAC" evidence="3">
    <location>
        <begin position="447"/>
        <end position="497"/>
    </location>
</feature>
<dbReference type="SUPFAM" id="SSF55781">
    <property type="entry name" value="GAF domain-like"/>
    <property type="match status" value="2"/>
</dbReference>
<dbReference type="eggNOG" id="COG2770">
    <property type="taxonomic scope" value="Bacteria"/>
</dbReference>
<gene>
    <name evidence="6" type="ordered locus">ANT_09170</name>
</gene>
<dbReference type="InterPro" id="IPR003018">
    <property type="entry name" value="GAF"/>
</dbReference>
<dbReference type="Pfam" id="PF13487">
    <property type="entry name" value="HD_5"/>
    <property type="match status" value="1"/>
</dbReference>
<feature type="domain" description="HAMP" evidence="4">
    <location>
        <begin position="309"/>
        <end position="362"/>
    </location>
</feature>
<organism evidence="6 7">
    <name type="scientific">Anaerolinea thermophila (strain DSM 14523 / JCM 11388 / NBRC 100420 / UNI-1)</name>
    <dbReference type="NCBI Taxonomy" id="926569"/>
    <lineage>
        <taxon>Bacteria</taxon>
        <taxon>Bacillati</taxon>
        <taxon>Chloroflexota</taxon>
        <taxon>Anaerolineae</taxon>
        <taxon>Anaerolineales</taxon>
        <taxon>Anaerolineaceae</taxon>
        <taxon>Anaerolinea</taxon>
    </lineage>
</organism>
<dbReference type="PROSITE" id="PS50113">
    <property type="entry name" value="PAC"/>
    <property type="match status" value="1"/>
</dbReference>
<dbReference type="Gene3D" id="3.30.450.40">
    <property type="match status" value="2"/>
</dbReference>
<dbReference type="EMBL" id="AP012029">
    <property type="protein sequence ID" value="BAJ62951.1"/>
    <property type="molecule type" value="Genomic_DNA"/>
</dbReference>
<evidence type="ECO:0000259" key="2">
    <source>
        <dbReference type="PROSITE" id="PS50112"/>
    </source>
</evidence>
<evidence type="ECO:0000313" key="6">
    <source>
        <dbReference type="EMBL" id="BAJ62951.1"/>
    </source>
</evidence>
<dbReference type="InterPro" id="IPR000014">
    <property type="entry name" value="PAS"/>
</dbReference>
<dbReference type="SMART" id="SM00471">
    <property type="entry name" value="HDc"/>
    <property type="match status" value="1"/>
</dbReference>
<dbReference type="KEGG" id="atm:ANT_09170"/>
<dbReference type="CDD" id="cd00130">
    <property type="entry name" value="PAS"/>
    <property type="match status" value="2"/>
</dbReference>
<keyword evidence="1" id="KW-0472">Membrane</keyword>
<name>E8N3D7_ANATU</name>
<keyword evidence="1" id="KW-1133">Transmembrane helix</keyword>
<dbReference type="Pfam" id="PF13426">
    <property type="entry name" value="PAS_9"/>
    <property type="match status" value="1"/>
</dbReference>
<dbReference type="InterPro" id="IPR001610">
    <property type="entry name" value="PAC"/>
</dbReference>
<keyword evidence="7" id="KW-1185">Reference proteome</keyword>
<evidence type="ECO:0000313" key="7">
    <source>
        <dbReference type="Proteomes" id="UP000008922"/>
    </source>
</evidence>
<dbReference type="PROSITE" id="PS50112">
    <property type="entry name" value="PAS"/>
    <property type="match status" value="2"/>
</dbReference>
<feature type="domain" description="PAS" evidence="2">
    <location>
        <begin position="394"/>
        <end position="434"/>
    </location>
</feature>
<dbReference type="InterPro" id="IPR000700">
    <property type="entry name" value="PAS-assoc_C"/>
</dbReference>
<evidence type="ECO:0000259" key="5">
    <source>
        <dbReference type="PROSITE" id="PS51832"/>
    </source>
</evidence>
<dbReference type="CDD" id="cd00077">
    <property type="entry name" value="HDc"/>
    <property type="match status" value="1"/>
</dbReference>
<dbReference type="SUPFAM" id="SSF55785">
    <property type="entry name" value="PYP-like sensor domain (PAS domain)"/>
    <property type="match status" value="2"/>
</dbReference>
<dbReference type="CDD" id="cd12915">
    <property type="entry name" value="PDC2_DGC_like"/>
    <property type="match status" value="1"/>
</dbReference>
<evidence type="ECO:0000259" key="3">
    <source>
        <dbReference type="PROSITE" id="PS50113"/>
    </source>
</evidence>
<dbReference type="SMART" id="SM00304">
    <property type="entry name" value="HAMP"/>
    <property type="match status" value="1"/>
</dbReference>
<dbReference type="OrthoDB" id="9769359at2"/>
<dbReference type="GO" id="GO:0007165">
    <property type="term" value="P:signal transduction"/>
    <property type="evidence" value="ECO:0007669"/>
    <property type="project" value="InterPro"/>
</dbReference>
<dbReference type="eggNOG" id="COG2202">
    <property type="taxonomic scope" value="Bacteria"/>
</dbReference>
<protein>
    <submittedName>
        <fullName evidence="6">Signaling protein</fullName>
    </submittedName>
</protein>
<dbReference type="eggNOG" id="COG1956">
    <property type="taxonomic scope" value="Bacteria"/>
</dbReference>
<dbReference type="SMART" id="SM00091">
    <property type="entry name" value="PAS"/>
    <property type="match status" value="2"/>
</dbReference>
<dbReference type="Pfam" id="PF00672">
    <property type="entry name" value="HAMP"/>
    <property type="match status" value="1"/>
</dbReference>
<accession>E8N3D7</accession>
<dbReference type="RefSeq" id="WP_013559342.1">
    <property type="nucleotide sequence ID" value="NC_014960.1"/>
</dbReference>
<evidence type="ECO:0000256" key="1">
    <source>
        <dbReference type="SAM" id="Phobius"/>
    </source>
</evidence>
<dbReference type="InterPro" id="IPR006675">
    <property type="entry name" value="HDIG_dom"/>
</dbReference>
<dbReference type="Proteomes" id="UP000008922">
    <property type="component" value="Chromosome"/>
</dbReference>
<dbReference type="Pfam" id="PF13185">
    <property type="entry name" value="GAF_2"/>
    <property type="match status" value="2"/>
</dbReference>
<sequence>MNLIRRFFRISRLRLAFLLFALILTLPAFGLNLASAMENRRRAEENAIAGMLSMVRMLSLAQERQIEASRQALAVLADLARQGNGDPEFCRQELTKQLERFRQYNFFVVVDQNGQVTCNVTQVHFEDLHGRMWFQYALSSRQFTVGEYRISPFTGTAELLVAYPFEVQEGHLSVMIAALNMEWLREAYQQSSLPPQSVITLTNASSIVLLRLPDPIGFIGRPIPEENFIPLKEDPTQVIIRGQSLDQVPRVFGVERLYNSVGDLVGYLFVGIPEVSLYREANQTLRRDAVLLGLVVLLSALLAWFGSEVVLLKNIRQMVRTTQQIADGDFSTRTGMANEWGELGVLGRAIDDMARALMDRERKVQQAVSALEESEALFRSLALSTSSAIFVYRGDKFIYLNPACEVLTGYPLEELRHIPFWQIVHPEDREMVRERGLARQRGEQVPNHYEFRILTKNGQTRWLDFTATLIQYMGQPAGLGTAFDITARKLAEETLRKSEQSFRLMFFNNPLPMYVYDQLTLQFLDVNRAALELYGYPREEFLAKRLPDLYHPEESKTLQEWLSQRIPGQLHSGESLHVLKDGRIIAVEEHAHSLPFEQHEAVLVVVYDITDRKKAERVLQRNLIELQTLYAVAVAGVESEDEDELISRFVKIVRTAFQLDHLGVGLLNETGDAVIVHPASYSGDENVRYESIPIDKGITGKVARTGITCRLSDVRLDPDYLEVRSQVRSELCVPIKLGGKVIGVVNAESYQLNAFSETDEHLLNALVGVLSSAFDRLRYVEAERRRRLEAEKLREVGAALTATRDLNTVLERILDNLREVVEYTSASIFLFVGNSVVMAAQRGLPASVVQELPRHIDRLSTSSIEQAKKGPMIIPDTRQSSRWQVLSGVEYIACWMGIPLVVEGRPIGMLNLDHQQAGFYTQEHLALAAGFAHQAAIAIDNARLFHELEQSNRDLIKAYDETIEGWSRALELRDQETEGHTQRVTEMTVELARAYGVPEEDIAHIRRGALLHDIGKMGIPDSILLKSGELTEEEREIMRMHPVLAYRMLSDISFLRKAMEIPYYHHEHWDGNGYPFGLKGEKIPLSARLFAIVDVWDALRSDRPYRKAWSRAEVIEYIRSLSGKQFDPHVVEIFLKVV</sequence>
<dbReference type="InterPro" id="IPR037522">
    <property type="entry name" value="HD_GYP_dom"/>
</dbReference>
<dbReference type="CDD" id="cd06225">
    <property type="entry name" value="HAMP"/>
    <property type="match status" value="1"/>
</dbReference>
<dbReference type="InterPro" id="IPR003660">
    <property type="entry name" value="HAMP_dom"/>
</dbReference>
<feature type="domain" description="PAS" evidence="2">
    <location>
        <begin position="498"/>
        <end position="569"/>
    </location>
</feature>
<dbReference type="InParanoid" id="E8N3D7"/>
<dbReference type="STRING" id="926569.ANT_09170"/>
<evidence type="ECO:0000259" key="4">
    <source>
        <dbReference type="PROSITE" id="PS50885"/>
    </source>
</evidence>
<dbReference type="PANTHER" id="PTHR43155">
    <property type="entry name" value="CYCLIC DI-GMP PHOSPHODIESTERASE PA4108-RELATED"/>
    <property type="match status" value="1"/>
</dbReference>
<feature type="domain" description="HD-GYP" evidence="5">
    <location>
        <begin position="955"/>
        <end position="1138"/>
    </location>
</feature>
<dbReference type="eggNOG" id="COG3437">
    <property type="taxonomic scope" value="Bacteria"/>
</dbReference>
<dbReference type="PROSITE" id="PS51832">
    <property type="entry name" value="HD_GYP"/>
    <property type="match status" value="1"/>
</dbReference>
<dbReference type="NCBIfam" id="TIGR00229">
    <property type="entry name" value="sensory_box"/>
    <property type="match status" value="2"/>
</dbReference>
<dbReference type="SUPFAM" id="SSF158472">
    <property type="entry name" value="HAMP domain-like"/>
    <property type="match status" value="1"/>
</dbReference>
<keyword evidence="1" id="KW-0812">Transmembrane</keyword>
<dbReference type="InterPro" id="IPR035965">
    <property type="entry name" value="PAS-like_dom_sf"/>
</dbReference>
<dbReference type="HOGENOM" id="CLU_278075_0_0_0"/>
<dbReference type="PANTHER" id="PTHR43155:SF2">
    <property type="entry name" value="CYCLIC DI-GMP PHOSPHODIESTERASE PA4108"/>
    <property type="match status" value="1"/>
</dbReference>